<gene>
    <name evidence="3" type="ORF">SAMN06297144_0702</name>
</gene>
<feature type="domain" description="Antitoxin Xre/MbcA/ParS-like toxin-binding" evidence="2">
    <location>
        <begin position="51"/>
        <end position="95"/>
    </location>
</feature>
<protein>
    <recommendedName>
        <fullName evidence="2">Antitoxin Xre/MbcA/ParS-like toxin-binding domain-containing protein</fullName>
    </recommendedName>
</protein>
<sequence>MIEVIPPAGVDSDISRPRPAKRRFHRASGERASPETVERQAEAARLAFTKFDGAEARAFLNTHHVALGGRPIDVAGADAAGLRRVADVLVATAGG</sequence>
<evidence type="ECO:0000313" key="4">
    <source>
        <dbReference type="Proteomes" id="UP000219494"/>
    </source>
</evidence>
<keyword evidence="4" id="KW-1185">Reference proteome</keyword>
<evidence type="ECO:0000256" key="1">
    <source>
        <dbReference type="SAM" id="MobiDB-lite"/>
    </source>
</evidence>
<organism evidence="3 4">
    <name type="scientific">Sphingomonas guangdongensis</name>
    <dbReference type="NCBI Taxonomy" id="1141890"/>
    <lineage>
        <taxon>Bacteria</taxon>
        <taxon>Pseudomonadati</taxon>
        <taxon>Pseudomonadota</taxon>
        <taxon>Alphaproteobacteria</taxon>
        <taxon>Sphingomonadales</taxon>
        <taxon>Sphingomonadaceae</taxon>
        <taxon>Sphingomonas</taxon>
    </lineage>
</organism>
<accession>A0A285QCR2</accession>
<feature type="compositionally biased region" description="Basic and acidic residues" evidence="1">
    <location>
        <begin position="27"/>
        <end position="38"/>
    </location>
</feature>
<dbReference type="OrthoDB" id="7473598at2"/>
<dbReference type="RefSeq" id="WP_097062566.1">
    <property type="nucleotide sequence ID" value="NZ_OBMI01000001.1"/>
</dbReference>
<dbReference type="Proteomes" id="UP000219494">
    <property type="component" value="Unassembled WGS sequence"/>
</dbReference>
<name>A0A285QCR2_9SPHN</name>
<feature type="region of interest" description="Disordered" evidence="1">
    <location>
        <begin position="1"/>
        <end position="38"/>
    </location>
</feature>
<dbReference type="InterPro" id="IPR024467">
    <property type="entry name" value="Xre/MbcA/ParS-like_toxin-bd"/>
</dbReference>
<dbReference type="AlphaFoldDB" id="A0A285QCR2"/>
<proteinExistence type="predicted"/>
<dbReference type="EMBL" id="OBMI01000001">
    <property type="protein sequence ID" value="SOB79730.1"/>
    <property type="molecule type" value="Genomic_DNA"/>
</dbReference>
<evidence type="ECO:0000259" key="2">
    <source>
        <dbReference type="Pfam" id="PF09722"/>
    </source>
</evidence>
<evidence type="ECO:0000313" key="3">
    <source>
        <dbReference type="EMBL" id="SOB79730.1"/>
    </source>
</evidence>
<dbReference type="Pfam" id="PF09722">
    <property type="entry name" value="Xre_MbcA_ParS_C"/>
    <property type="match status" value="1"/>
</dbReference>
<reference evidence="3 4" key="1">
    <citation type="submission" date="2017-07" db="EMBL/GenBank/DDBJ databases">
        <authorList>
            <person name="Sun Z.S."/>
            <person name="Albrecht U."/>
            <person name="Echele G."/>
            <person name="Lee C.C."/>
        </authorList>
    </citation>
    <scope>NUCLEOTIDE SEQUENCE [LARGE SCALE GENOMIC DNA]</scope>
    <source>
        <strain evidence="3 4">CGMCC 1.12672</strain>
    </source>
</reference>